<dbReference type="InterPro" id="IPR051446">
    <property type="entry name" value="HTH_trans_reg/aminotransferase"/>
</dbReference>
<dbReference type="SUPFAM" id="SSF46785">
    <property type="entry name" value="Winged helix' DNA-binding domain"/>
    <property type="match status" value="1"/>
</dbReference>
<evidence type="ECO:0000256" key="4">
    <source>
        <dbReference type="ARBA" id="ARBA00023015"/>
    </source>
</evidence>
<dbReference type="AlphaFoldDB" id="A0A0D6DVR2"/>
<evidence type="ECO:0000313" key="9">
    <source>
        <dbReference type="Proteomes" id="UP000033166"/>
    </source>
</evidence>
<dbReference type="InterPro" id="IPR015421">
    <property type="entry name" value="PyrdxlP-dep_Trfase_major"/>
</dbReference>
<dbReference type="CDD" id="cd07377">
    <property type="entry name" value="WHTH_GntR"/>
    <property type="match status" value="1"/>
</dbReference>
<dbReference type="PROSITE" id="PS50949">
    <property type="entry name" value="HTH_GNTR"/>
    <property type="match status" value="1"/>
</dbReference>
<dbReference type="GO" id="GO:0008483">
    <property type="term" value="F:transaminase activity"/>
    <property type="evidence" value="ECO:0007669"/>
    <property type="project" value="UniProtKB-KW"/>
</dbReference>
<dbReference type="Pfam" id="PF00392">
    <property type="entry name" value="GntR"/>
    <property type="match status" value="1"/>
</dbReference>
<dbReference type="Gene3D" id="1.10.10.10">
    <property type="entry name" value="Winged helix-like DNA-binding domain superfamily/Winged helix DNA-binding domain"/>
    <property type="match status" value="1"/>
</dbReference>
<evidence type="ECO:0000313" key="8">
    <source>
        <dbReference type="EMBL" id="CEN27858.1"/>
    </source>
</evidence>
<proteinExistence type="inferred from homology"/>
<dbReference type="InterPro" id="IPR004839">
    <property type="entry name" value="Aminotransferase_I/II_large"/>
</dbReference>
<dbReference type="Gene3D" id="3.40.640.10">
    <property type="entry name" value="Type I PLP-dependent aspartate aminotransferase-like (Major domain)"/>
    <property type="match status" value="1"/>
</dbReference>
<dbReference type="CDD" id="cd00609">
    <property type="entry name" value="AAT_like"/>
    <property type="match status" value="1"/>
</dbReference>
<dbReference type="InterPro" id="IPR015422">
    <property type="entry name" value="PyrdxlP-dep_Trfase_small"/>
</dbReference>
<dbReference type="PANTHER" id="PTHR46577:SF1">
    <property type="entry name" value="HTH-TYPE TRANSCRIPTIONAL REGULATORY PROTEIN GABR"/>
    <property type="match status" value="1"/>
</dbReference>
<evidence type="ECO:0000256" key="6">
    <source>
        <dbReference type="ARBA" id="ARBA00023163"/>
    </source>
</evidence>
<dbReference type="GO" id="GO:0003677">
    <property type="term" value="F:DNA binding"/>
    <property type="evidence" value="ECO:0007669"/>
    <property type="project" value="UniProtKB-KW"/>
</dbReference>
<dbReference type="InterPro" id="IPR000524">
    <property type="entry name" value="Tscrpt_reg_HTH_GntR"/>
</dbReference>
<dbReference type="GO" id="GO:0030170">
    <property type="term" value="F:pyridoxal phosphate binding"/>
    <property type="evidence" value="ECO:0007669"/>
    <property type="project" value="InterPro"/>
</dbReference>
<dbReference type="EMBL" id="LN774769">
    <property type="protein sequence ID" value="CEN27858.1"/>
    <property type="molecule type" value="Genomic_DNA"/>
</dbReference>
<organism evidence="8 9">
    <name type="scientific">Pseudolactococcus piscium MKFS47</name>
    <dbReference type="NCBI Taxonomy" id="297352"/>
    <lineage>
        <taxon>Bacteria</taxon>
        <taxon>Bacillati</taxon>
        <taxon>Bacillota</taxon>
        <taxon>Bacilli</taxon>
        <taxon>Lactobacillales</taxon>
        <taxon>Streptococcaceae</taxon>
        <taxon>Pseudolactococcus</taxon>
    </lineage>
</organism>
<dbReference type="RefSeq" id="WP_047915080.1">
    <property type="nucleotide sequence ID" value="NZ_LN774769.1"/>
</dbReference>
<keyword evidence="5" id="KW-0238">DNA-binding</keyword>
<reference evidence="9" key="1">
    <citation type="submission" date="2015-01" db="EMBL/GenBank/DDBJ databases">
        <authorList>
            <person name="Andreevskaya M."/>
        </authorList>
    </citation>
    <scope>NUCLEOTIDE SEQUENCE [LARGE SCALE GENOMIC DNA]</scope>
    <source>
        <strain evidence="9">MKFS47</strain>
    </source>
</reference>
<keyword evidence="8" id="KW-0808">Transferase</keyword>
<dbReference type="InterPro" id="IPR015424">
    <property type="entry name" value="PyrdxlP-dep_Trfase"/>
</dbReference>
<dbReference type="HOGENOM" id="CLU_017584_0_0_9"/>
<dbReference type="SUPFAM" id="SSF53383">
    <property type="entry name" value="PLP-dependent transferases"/>
    <property type="match status" value="1"/>
</dbReference>
<dbReference type="Gene3D" id="3.90.1150.10">
    <property type="entry name" value="Aspartate Aminotransferase, domain 1"/>
    <property type="match status" value="1"/>
</dbReference>
<evidence type="ECO:0000256" key="1">
    <source>
        <dbReference type="ARBA" id="ARBA00005384"/>
    </source>
</evidence>
<dbReference type="PRINTS" id="PR00035">
    <property type="entry name" value="HTHGNTR"/>
</dbReference>
<evidence type="ECO:0000256" key="3">
    <source>
        <dbReference type="ARBA" id="ARBA00022898"/>
    </source>
</evidence>
<evidence type="ECO:0000256" key="5">
    <source>
        <dbReference type="ARBA" id="ARBA00023125"/>
    </source>
</evidence>
<dbReference type="InterPro" id="IPR036390">
    <property type="entry name" value="WH_DNA-bd_sf"/>
</dbReference>
<keyword evidence="3" id="KW-0663">Pyridoxal phosphate</keyword>
<dbReference type="GO" id="GO:0003700">
    <property type="term" value="F:DNA-binding transcription factor activity"/>
    <property type="evidence" value="ECO:0007669"/>
    <property type="project" value="InterPro"/>
</dbReference>
<dbReference type="InterPro" id="IPR036388">
    <property type="entry name" value="WH-like_DNA-bd_sf"/>
</dbReference>
<keyword evidence="2 8" id="KW-0032">Aminotransferase</keyword>
<dbReference type="Proteomes" id="UP000033166">
    <property type="component" value="Chromosome I"/>
</dbReference>
<evidence type="ECO:0000256" key="2">
    <source>
        <dbReference type="ARBA" id="ARBA00022576"/>
    </source>
</evidence>
<comment type="similarity">
    <text evidence="1">In the C-terminal section; belongs to the class-I pyridoxal-phosphate-dependent aminotransferase family.</text>
</comment>
<dbReference type="Pfam" id="PF00155">
    <property type="entry name" value="Aminotran_1_2"/>
    <property type="match status" value="1"/>
</dbReference>
<evidence type="ECO:0000259" key="7">
    <source>
        <dbReference type="PROSITE" id="PS50949"/>
    </source>
</evidence>
<accession>A0A0D6DVR2</accession>
<dbReference type="STRING" id="1364.LP2241_20271"/>
<protein>
    <submittedName>
        <fullName evidence="8">Transcriptional regulator/aminotransferase</fullName>
    </submittedName>
</protein>
<keyword evidence="4" id="KW-0805">Transcription regulation</keyword>
<keyword evidence="6" id="KW-0804">Transcription</keyword>
<dbReference type="SMART" id="SM00345">
    <property type="entry name" value="HTH_GNTR"/>
    <property type="match status" value="1"/>
</dbReference>
<dbReference type="PANTHER" id="PTHR46577">
    <property type="entry name" value="HTH-TYPE TRANSCRIPTIONAL REGULATORY PROTEIN GABR"/>
    <property type="match status" value="1"/>
</dbReference>
<name>A0A0D6DVR2_9LACT</name>
<sequence length="469" mass="52725">MDWQIIREDKTPLYQVIMKYIMQQIQSGQLLPGEKLPSERRLADLIGVNRSTIVRVMTELEAKGIVKRKQGSGTIINDGKWGMLNEPVVSWHQLIQADQSDPQQVFMARLQEKLQDELVIDAYTGELPIDLVPAFELPKTNWRDFMEADKKQDAFGYVPLRQAISDMVQADYQMSLPVEQMMITSGGHQAIFLIIQTLLTSGDAIGICMPSFLYALPLFQTAGIRLFGIEMDSEGMCVSSLEDEILKHRIKLVILNPTFQNPTGITMSLSRRQAIVKLCRSYQIPIIEDDAFGLLHFDQKKILPPLKQLDPQNVIYIGSLSKFLGSTTKIGWISAPLAVLDKLSTARQDLDLTLSIFPQVLAKDALSDASFPDKIKGLRKQIRDRHAYFFDKIGDSLSSRRPLGGFYVWVRLSPAKNLATQLDQLMAAGILCLPSFIFGDKTPAIRLNIARLTFSEIDDLAEKLGQIIV</sequence>
<gene>
    <name evidence="8" type="ORF">LACPI_0658</name>
</gene>
<dbReference type="KEGG" id="lpk:LACPI_0658"/>
<feature type="domain" description="HTH gntR-type" evidence="7">
    <location>
        <begin position="11"/>
        <end position="79"/>
    </location>
</feature>